<dbReference type="GO" id="GO:0005886">
    <property type="term" value="C:plasma membrane"/>
    <property type="evidence" value="ECO:0007669"/>
    <property type="project" value="TreeGrafter"/>
</dbReference>
<sequence>MSNEEKENVCHLVVNNYSDTRKSIDREQEAIIIKRKNSVYSSETYKKYGNAKLIKSEISKAVLSSADSDTTFNEKKNYHIAVCQDGKFVVTFDTVVNNYSDTRKSIDREQEAIIIKRKNSVYSSETYKKYGNAKLIKSEISKAVLSSADSDTTFNEKKNYHIAVCQDGKFVVTFDTDGNDEGKEITSNNDEKSGWSIDISNVYTNDTKDCKRKCFIFVAVSRIIDEDMKNMKNTIKKAKERNRTIVIYRIELINGNYVSDRDTKNTIIYKIHGISGICRFVHESRNNEVLSLESDILRFIVLNFDGMRSFDYKDNFKLYKKFNYPEHIKRKLEALDSSEISDCMNLLFSCIYDKYFLIEHYKDNVHLLEVYDLAKMRLETITKRVENSQDKLIRNYNRKNFSISKNKQLLCFTRGFHSINLYFMENGLEAINKKFDGIEEIYLVEFFENDRKLIVIGSGVSEDEENLKLIIWDMYNVVETETIELDDFLTTKNIYTRLTRTSGNLLQIDDKGDVTSIVKRVDRLLKQKQSKMIGKIVSPLPPSPDLSYFKGVKPMVVEIEPWVLGDYKDYKSNSYCLYQNKNGSEIETLQLIVGRSTIQVWHQINSDDKNKSKDELPNKGKPFLEYIWTNGIPVNQEREKTRLRFEKFEYRSNVDFNLTDFCLKVYWYERVSKGVSEDELEIKKDDDIEINKMEKEKDEEPRMERKKDREAIIEMEKDEKNKVERKEKVIHRQDIIDKVNAIRHACKALEFINKRKKFLVNYTKEHLYEEMVVYINHIIWRFIKYKPDDFRLLDVRRNVMKNLILVTYTEGTFWKKKPTINDDTEEYEITNVMELAIYHCKGREIKDTVIVAYLLEYYSRHATDSGGWMSTVSKALPLLFKYNYDDYARKIFRKECFANQDYFSVQDSYNIIPIKYQAKRNHNIKFRAFRIDKLQSDECSIWYNRIGKLVKPFKRLYNFLEDFDNYLEKSPLALRVVPLPGFTRDIISHKNIEQNSRIKIALNVFLFLFIPRWYKIGRNEKEKLSPFSRVVRYENNDDIYDNPATEAVIDFRWPQARNFFFFLFLRFLVFAFCYIFVSWEYLSHEVISGKFRNFLVALIFIFYYLAAYLLITEFIELYFHGHRKYFNDIFNYFDVFSILLPVIVMSIMLRSFRFSDGFESVETVDSELIALISFSIFFLWIEMISYLRLIPNIAIYIYYVIVIIKAVFPFILFNVVVIVSFAHIMYILLYDPKNIKTKDSTFNGTATNLVNGQELNVSMKANFDPTDWNDNPFSFFPTAIVATYYWLNGNFVQRDTFDF</sequence>
<feature type="transmembrane region" description="Helical" evidence="2">
    <location>
        <begin position="1059"/>
        <end position="1082"/>
    </location>
</feature>
<dbReference type="PANTHER" id="PTHR10582:SF2">
    <property type="entry name" value="INACTIVE"/>
    <property type="match status" value="1"/>
</dbReference>
<dbReference type="OrthoDB" id="2349498at2759"/>
<dbReference type="GO" id="GO:0005216">
    <property type="term" value="F:monoatomic ion channel activity"/>
    <property type="evidence" value="ECO:0007669"/>
    <property type="project" value="InterPro"/>
</dbReference>
<comment type="caution">
    <text evidence="3">The sequence shown here is derived from an EMBL/GenBank/DDBJ whole genome shotgun (WGS) entry which is preliminary data.</text>
</comment>
<evidence type="ECO:0000313" key="3">
    <source>
        <dbReference type="EMBL" id="CAB5389558.1"/>
    </source>
</evidence>
<feature type="transmembrane region" description="Helical" evidence="2">
    <location>
        <begin position="1094"/>
        <end position="1117"/>
    </location>
</feature>
<dbReference type="PANTHER" id="PTHR10582">
    <property type="entry name" value="TRANSIENT RECEPTOR POTENTIAL ION CHANNEL PROTEIN"/>
    <property type="match status" value="1"/>
</dbReference>
<name>A0A916EK72_9GLOM</name>
<proteinExistence type="predicted"/>
<evidence type="ECO:0000256" key="2">
    <source>
        <dbReference type="SAM" id="Phobius"/>
    </source>
</evidence>
<dbReference type="Proteomes" id="UP000684084">
    <property type="component" value="Unassembled WGS sequence"/>
</dbReference>
<keyword evidence="2" id="KW-0812">Transmembrane</keyword>
<dbReference type="GO" id="GO:0098703">
    <property type="term" value="P:calcium ion import across plasma membrane"/>
    <property type="evidence" value="ECO:0007669"/>
    <property type="project" value="TreeGrafter"/>
</dbReference>
<gene>
    <name evidence="3" type="ORF">CHRIB12_LOCUS21121</name>
</gene>
<feature type="transmembrane region" description="Helical" evidence="2">
    <location>
        <begin position="1196"/>
        <end position="1229"/>
    </location>
</feature>
<evidence type="ECO:0000256" key="1">
    <source>
        <dbReference type="ARBA" id="ARBA00022737"/>
    </source>
</evidence>
<keyword evidence="2" id="KW-1133">Transmembrane helix</keyword>
<dbReference type="VEuPathDB" id="FungiDB:RhiirFUN_013127"/>
<feature type="transmembrane region" description="Helical" evidence="2">
    <location>
        <begin position="998"/>
        <end position="1014"/>
    </location>
</feature>
<evidence type="ECO:0000313" key="4">
    <source>
        <dbReference type="Proteomes" id="UP000684084"/>
    </source>
</evidence>
<reference evidence="3" key="1">
    <citation type="submission" date="2020-05" db="EMBL/GenBank/DDBJ databases">
        <authorList>
            <person name="Rincon C."/>
            <person name="Sanders R I."/>
            <person name="Robbins C."/>
            <person name="Chaturvedi A."/>
        </authorList>
    </citation>
    <scope>NUCLEOTIDE SEQUENCE</scope>
    <source>
        <strain evidence="3">CHB12</strain>
    </source>
</reference>
<dbReference type="EMBL" id="CAGKOT010000065">
    <property type="protein sequence ID" value="CAB5389558.1"/>
    <property type="molecule type" value="Genomic_DNA"/>
</dbReference>
<keyword evidence="2" id="KW-0472">Membrane</keyword>
<accession>A0A916EK72</accession>
<organism evidence="3 4">
    <name type="scientific">Rhizophagus irregularis</name>
    <dbReference type="NCBI Taxonomy" id="588596"/>
    <lineage>
        <taxon>Eukaryota</taxon>
        <taxon>Fungi</taxon>
        <taxon>Fungi incertae sedis</taxon>
        <taxon>Mucoromycota</taxon>
        <taxon>Glomeromycotina</taxon>
        <taxon>Glomeromycetes</taxon>
        <taxon>Glomerales</taxon>
        <taxon>Glomeraceae</taxon>
        <taxon>Rhizophagus</taxon>
    </lineage>
</organism>
<feature type="transmembrane region" description="Helical" evidence="2">
    <location>
        <begin position="1168"/>
        <end position="1189"/>
    </location>
</feature>
<protein>
    <recommendedName>
        <fullName evidence="5">Ion transport domain-containing protein</fullName>
    </recommendedName>
</protein>
<dbReference type="InterPro" id="IPR024862">
    <property type="entry name" value="TRPV"/>
</dbReference>
<keyword evidence="1" id="KW-0677">Repeat</keyword>
<feature type="transmembrane region" description="Helical" evidence="2">
    <location>
        <begin position="1129"/>
        <end position="1148"/>
    </location>
</feature>
<evidence type="ECO:0008006" key="5">
    <source>
        <dbReference type="Google" id="ProtNLM"/>
    </source>
</evidence>